<keyword evidence="3" id="KW-1185">Reference proteome</keyword>
<evidence type="ECO:0000313" key="2">
    <source>
        <dbReference type="EMBL" id="GHE05873.1"/>
    </source>
</evidence>
<organism evidence="2 3">
    <name type="scientific">Streptomyces alanosinicus</name>
    <dbReference type="NCBI Taxonomy" id="68171"/>
    <lineage>
        <taxon>Bacteria</taxon>
        <taxon>Bacillati</taxon>
        <taxon>Actinomycetota</taxon>
        <taxon>Actinomycetes</taxon>
        <taxon>Kitasatosporales</taxon>
        <taxon>Streptomycetaceae</taxon>
        <taxon>Streptomyces</taxon>
    </lineage>
</organism>
<gene>
    <name evidence="2" type="ORF">GCM10010339_43660</name>
</gene>
<accession>A0A918YK32</accession>
<name>A0A918YK32_9ACTN</name>
<evidence type="ECO:0000313" key="3">
    <source>
        <dbReference type="Proteomes" id="UP000655443"/>
    </source>
</evidence>
<reference evidence="2" key="2">
    <citation type="submission" date="2020-09" db="EMBL/GenBank/DDBJ databases">
        <authorList>
            <person name="Sun Q."/>
            <person name="Ohkuma M."/>
        </authorList>
    </citation>
    <scope>NUCLEOTIDE SEQUENCE</scope>
    <source>
        <strain evidence="2">JCM 4714</strain>
    </source>
</reference>
<proteinExistence type="predicted"/>
<sequence>MELAEPGEMDLPKPGGTRQATLRRGVASLTATADRAPFDLHARDAWKDAR</sequence>
<comment type="caution">
    <text evidence="2">The sequence shown here is derived from an EMBL/GenBank/DDBJ whole genome shotgun (WGS) entry which is preliminary data.</text>
</comment>
<dbReference type="Pfam" id="PF19907">
    <property type="entry name" value="DUF6380"/>
    <property type="match status" value="1"/>
</dbReference>
<evidence type="ECO:0000256" key="1">
    <source>
        <dbReference type="SAM" id="MobiDB-lite"/>
    </source>
</evidence>
<dbReference type="InterPro" id="IPR045960">
    <property type="entry name" value="DUF6380"/>
</dbReference>
<dbReference type="Proteomes" id="UP000655443">
    <property type="component" value="Unassembled WGS sequence"/>
</dbReference>
<feature type="compositionally biased region" description="Basic and acidic residues" evidence="1">
    <location>
        <begin position="36"/>
        <end position="50"/>
    </location>
</feature>
<protein>
    <submittedName>
        <fullName evidence="2">Uncharacterized protein</fullName>
    </submittedName>
</protein>
<feature type="region of interest" description="Disordered" evidence="1">
    <location>
        <begin position="1"/>
        <end position="50"/>
    </location>
</feature>
<dbReference type="EMBL" id="BMVG01000009">
    <property type="protein sequence ID" value="GHE05873.1"/>
    <property type="molecule type" value="Genomic_DNA"/>
</dbReference>
<dbReference type="AlphaFoldDB" id="A0A918YK32"/>
<reference evidence="2" key="1">
    <citation type="journal article" date="2014" name="Int. J. Syst. Evol. Microbiol.">
        <title>Complete genome sequence of Corynebacterium casei LMG S-19264T (=DSM 44701T), isolated from a smear-ripened cheese.</title>
        <authorList>
            <consortium name="US DOE Joint Genome Institute (JGI-PGF)"/>
            <person name="Walter F."/>
            <person name="Albersmeier A."/>
            <person name="Kalinowski J."/>
            <person name="Ruckert C."/>
        </authorList>
    </citation>
    <scope>NUCLEOTIDE SEQUENCE</scope>
    <source>
        <strain evidence="2">JCM 4714</strain>
    </source>
</reference>